<reference evidence="3" key="1">
    <citation type="submission" date="2022-08" db="EMBL/GenBank/DDBJ databases">
        <authorList>
            <consortium name="DOE Joint Genome Institute"/>
            <person name="Min B."/>
            <person name="Riley R."/>
            <person name="Sierra-Patev S."/>
            <person name="Naranjo-Ortiz M."/>
            <person name="Looney B."/>
            <person name="Konkel Z."/>
            <person name="Slot J.C."/>
            <person name="Sakamoto Y."/>
            <person name="Steenwyk J.L."/>
            <person name="Rokas A."/>
            <person name="Carro J."/>
            <person name="Camarero S."/>
            <person name="Ferreira P."/>
            <person name="Molpeceres G."/>
            <person name="Ruiz-Duenas F.J."/>
            <person name="Serrano A."/>
            <person name="Henrissat B."/>
            <person name="Drula E."/>
            <person name="Hughes K.W."/>
            <person name="Mata J.L."/>
            <person name="Ishikawa N.K."/>
            <person name="Vargas-Isla R."/>
            <person name="Ushijima S."/>
            <person name="Smith C.A."/>
            <person name="Ahrendt S."/>
            <person name="Andreopoulos W."/>
            <person name="He G."/>
            <person name="Labutti K."/>
            <person name="Lipzen A."/>
            <person name="Ng V."/>
            <person name="Sandor L."/>
            <person name="Barry K."/>
            <person name="Martinez A.T."/>
            <person name="Xiao Y."/>
            <person name="Gibbons J.G."/>
            <person name="Terashima K."/>
            <person name="Hibbett D.S."/>
            <person name="Grigoriev I.V."/>
        </authorList>
    </citation>
    <scope>NUCLEOTIDE SEQUENCE</scope>
    <source>
        <strain evidence="3">TFB10291</strain>
    </source>
</reference>
<feature type="compositionally biased region" description="Low complexity" evidence="2">
    <location>
        <begin position="16"/>
        <end position="42"/>
    </location>
</feature>
<feature type="region of interest" description="Disordered" evidence="2">
    <location>
        <begin position="319"/>
        <end position="338"/>
    </location>
</feature>
<name>A0AA38NIK5_9AGAR</name>
<feature type="region of interest" description="Disordered" evidence="2">
    <location>
        <begin position="227"/>
        <end position="284"/>
    </location>
</feature>
<dbReference type="AlphaFoldDB" id="A0AA38NIK5"/>
<protein>
    <submittedName>
        <fullName evidence="3">Uncharacterized protein</fullName>
    </submittedName>
</protein>
<evidence type="ECO:0000256" key="2">
    <source>
        <dbReference type="SAM" id="MobiDB-lite"/>
    </source>
</evidence>
<proteinExistence type="predicted"/>
<dbReference type="Proteomes" id="UP001163798">
    <property type="component" value="Unassembled WGS sequence"/>
</dbReference>
<keyword evidence="1" id="KW-0175">Coiled coil</keyword>
<sequence length="338" mass="37915">MPHAVPPLPTPSPAFSRQTRSQTSQPSRTPTPSSSLTTIHTPSSRHDRELERLHVENARLRADNAGLMEESASLKAQRDAAQVHAVFAGQQYAVYKHRLHEKTKRKEGSKRVSTSARVLTSMQGRLEIAADAAKKAEKSRELQKKKEKDAQKAREDIVRRAEQEKERTEFSGNMKYMVRSTLVDIAFSLNIETEKATAETLRVHLNAHFEANPELKKHARYLRLFERSRKRKEPPTESNIPSHQPSPTSTSHSSPAPGPSSHHQPPPAPAPGPSSLPPFYQSSNPFAYENPSPLLFQHIHPYPPVPAFPYPMFQSHSPAVFHPHPHSQSHHILNPTSP</sequence>
<feature type="region of interest" description="Disordered" evidence="2">
    <location>
        <begin position="1"/>
        <end position="50"/>
    </location>
</feature>
<feature type="coiled-coil region" evidence="1">
    <location>
        <begin position="50"/>
        <end position="77"/>
    </location>
</feature>
<comment type="caution">
    <text evidence="3">The sequence shown here is derived from an EMBL/GenBank/DDBJ whole genome shotgun (WGS) entry which is preliminary data.</text>
</comment>
<feature type="compositionally biased region" description="Low complexity" evidence="2">
    <location>
        <begin position="241"/>
        <end position="263"/>
    </location>
</feature>
<dbReference type="EMBL" id="MU793393">
    <property type="protein sequence ID" value="KAJ3784037.1"/>
    <property type="molecule type" value="Genomic_DNA"/>
</dbReference>
<evidence type="ECO:0000313" key="3">
    <source>
        <dbReference type="EMBL" id="KAJ3784037.1"/>
    </source>
</evidence>
<feature type="region of interest" description="Disordered" evidence="2">
    <location>
        <begin position="135"/>
        <end position="168"/>
    </location>
</feature>
<organism evidence="3 4">
    <name type="scientific">Lentinula aff. detonsa</name>
    <dbReference type="NCBI Taxonomy" id="2804958"/>
    <lineage>
        <taxon>Eukaryota</taxon>
        <taxon>Fungi</taxon>
        <taxon>Dikarya</taxon>
        <taxon>Basidiomycota</taxon>
        <taxon>Agaricomycotina</taxon>
        <taxon>Agaricomycetes</taxon>
        <taxon>Agaricomycetidae</taxon>
        <taxon>Agaricales</taxon>
        <taxon>Marasmiineae</taxon>
        <taxon>Omphalotaceae</taxon>
        <taxon>Lentinula</taxon>
    </lineage>
</organism>
<gene>
    <name evidence="3" type="ORF">GGU10DRAFT_334271</name>
</gene>
<accession>A0AA38NIK5</accession>
<evidence type="ECO:0000256" key="1">
    <source>
        <dbReference type="SAM" id="Coils"/>
    </source>
</evidence>
<feature type="compositionally biased region" description="Pro residues" evidence="2">
    <location>
        <begin position="264"/>
        <end position="276"/>
    </location>
</feature>
<feature type="compositionally biased region" description="Pro residues" evidence="2">
    <location>
        <begin position="1"/>
        <end position="12"/>
    </location>
</feature>
<keyword evidence="4" id="KW-1185">Reference proteome</keyword>
<evidence type="ECO:0000313" key="4">
    <source>
        <dbReference type="Proteomes" id="UP001163798"/>
    </source>
</evidence>